<dbReference type="EMBL" id="HBIM01016885">
    <property type="protein sequence ID" value="CAE0416056.1"/>
    <property type="molecule type" value="Transcribed_RNA"/>
</dbReference>
<dbReference type="GO" id="GO:0016020">
    <property type="term" value="C:membrane"/>
    <property type="evidence" value="ECO:0007669"/>
    <property type="project" value="UniProtKB-SubCell"/>
</dbReference>
<evidence type="ECO:0000256" key="5">
    <source>
        <dbReference type="ARBA" id="ARBA00022679"/>
    </source>
</evidence>
<evidence type="ECO:0000256" key="2">
    <source>
        <dbReference type="ARBA" id="ARBA00006675"/>
    </source>
</evidence>
<protein>
    <recommendedName>
        <fullName evidence="3">Glycerophosphocholine acyltransferase 1</fullName>
    </recommendedName>
</protein>
<evidence type="ECO:0000256" key="7">
    <source>
        <dbReference type="ARBA" id="ARBA00022989"/>
    </source>
</evidence>
<keyword evidence="5" id="KW-0808">Transferase</keyword>
<reference evidence="14" key="1">
    <citation type="submission" date="2021-01" db="EMBL/GenBank/DDBJ databases">
        <authorList>
            <person name="Corre E."/>
            <person name="Pelletier E."/>
            <person name="Niang G."/>
            <person name="Scheremetjew M."/>
            <person name="Finn R."/>
            <person name="Kale V."/>
            <person name="Holt S."/>
            <person name="Cochrane G."/>
            <person name="Meng A."/>
            <person name="Brown T."/>
            <person name="Cohen L."/>
        </authorList>
    </citation>
    <scope>NUCLEOTIDE SEQUENCE</scope>
    <source>
        <strain evidence="14">CCMP127</strain>
    </source>
</reference>
<dbReference type="PANTHER" id="PTHR31201:SF1">
    <property type="entry name" value="GLYCEROPHOSPHOCHOLINE ACYLTRANSFERASE 1"/>
    <property type="match status" value="1"/>
</dbReference>
<proteinExistence type="inferred from homology"/>
<dbReference type="Pfam" id="PF10998">
    <property type="entry name" value="DUF2838"/>
    <property type="match status" value="1"/>
</dbReference>
<dbReference type="GO" id="GO:0016746">
    <property type="term" value="F:acyltransferase activity"/>
    <property type="evidence" value="ECO:0007669"/>
    <property type="project" value="UniProtKB-KW"/>
</dbReference>
<keyword evidence="10" id="KW-0594">Phospholipid biosynthesis</keyword>
<comment type="subcellular location">
    <subcellularLocation>
        <location evidence="1">Membrane</location>
        <topology evidence="1">Multi-pass membrane protein</topology>
    </subcellularLocation>
</comment>
<dbReference type="PANTHER" id="PTHR31201">
    <property type="entry name" value="OS01G0585100 PROTEIN"/>
    <property type="match status" value="1"/>
</dbReference>
<keyword evidence="12" id="KW-0012">Acyltransferase</keyword>
<gene>
    <name evidence="14" type="ORF">ACOF00016_LOCUS13122</name>
</gene>
<evidence type="ECO:0000256" key="4">
    <source>
        <dbReference type="ARBA" id="ARBA00022516"/>
    </source>
</evidence>
<evidence type="ECO:0000256" key="11">
    <source>
        <dbReference type="ARBA" id="ARBA00023264"/>
    </source>
</evidence>
<dbReference type="InterPro" id="IPR021261">
    <property type="entry name" value="GPCAT"/>
</dbReference>
<dbReference type="GO" id="GO:0006656">
    <property type="term" value="P:phosphatidylcholine biosynthetic process"/>
    <property type="evidence" value="ECO:0007669"/>
    <property type="project" value="TreeGrafter"/>
</dbReference>
<keyword evidence="11" id="KW-1208">Phospholipid metabolism</keyword>
<evidence type="ECO:0000256" key="9">
    <source>
        <dbReference type="ARBA" id="ARBA00023136"/>
    </source>
</evidence>
<keyword evidence="9 13" id="KW-0472">Membrane</keyword>
<evidence type="ECO:0000256" key="6">
    <source>
        <dbReference type="ARBA" id="ARBA00022692"/>
    </source>
</evidence>
<evidence type="ECO:0000256" key="10">
    <source>
        <dbReference type="ARBA" id="ARBA00023209"/>
    </source>
</evidence>
<evidence type="ECO:0000256" key="3">
    <source>
        <dbReference type="ARBA" id="ARBA00019082"/>
    </source>
</evidence>
<keyword evidence="8" id="KW-0443">Lipid metabolism</keyword>
<feature type="transmembrane region" description="Helical" evidence="13">
    <location>
        <begin position="191"/>
        <end position="216"/>
    </location>
</feature>
<feature type="transmembrane region" description="Helical" evidence="13">
    <location>
        <begin position="270"/>
        <end position="296"/>
    </location>
</feature>
<dbReference type="AlphaFoldDB" id="A0A7S3L9N6"/>
<feature type="transmembrane region" description="Helical" evidence="13">
    <location>
        <begin position="361"/>
        <end position="382"/>
    </location>
</feature>
<name>A0A7S3L9N6_9STRA</name>
<feature type="transmembrane region" description="Helical" evidence="13">
    <location>
        <begin position="124"/>
        <end position="144"/>
    </location>
</feature>
<keyword evidence="7 13" id="KW-1133">Transmembrane helix</keyword>
<sequence>MADPLRLHPDTEQYYQASISQGEEESTDELSFFFRMLTDSELENAFLQSHSGPELQEENNPLFLCCGDEEQRKAIERMLAEIDRTVMKPIIAGGLFREFNFACGVLNSLLVTYVFAAYPQSFWLLYLLEGLFLLPANFYFRIHAKPLNRMLSYIDYCWMMNTIAVLSLICLVLHSATPVLPLSDAARKELFIFMLGTACGPLMGAAIVLPFVALLFHDLDTMTGLFIHIFPPMVAYTLRWYPEEVHAAWPNIFKLDYLPEIHYYRGESSLFAIGTVAGSATVGYTAWFVLYTAWMLHIGLKLPRKDRVDGNGVIVVPKYDTCFATAMRGGGCLVIGKTFWGRPKAVSLRQIESNHFETRDLLVYMSIHAAMSILSIFVLGYMCYSSQAFHASFLLLLAVICTFRGAKRYTYYTTEFYGLMLRKALSNNALRTQKSK</sequence>
<keyword evidence="6 13" id="KW-0812">Transmembrane</keyword>
<feature type="transmembrane region" description="Helical" evidence="13">
    <location>
        <begin position="156"/>
        <end position="176"/>
    </location>
</feature>
<accession>A0A7S3L9N6</accession>
<feature type="transmembrane region" description="Helical" evidence="13">
    <location>
        <begin position="223"/>
        <end position="241"/>
    </location>
</feature>
<keyword evidence="4" id="KW-0444">Lipid biosynthesis</keyword>
<evidence type="ECO:0000313" key="14">
    <source>
        <dbReference type="EMBL" id="CAE0416056.1"/>
    </source>
</evidence>
<evidence type="ECO:0000256" key="8">
    <source>
        <dbReference type="ARBA" id="ARBA00023098"/>
    </source>
</evidence>
<evidence type="ECO:0000256" key="1">
    <source>
        <dbReference type="ARBA" id="ARBA00004141"/>
    </source>
</evidence>
<feature type="transmembrane region" description="Helical" evidence="13">
    <location>
        <begin position="388"/>
        <end position="406"/>
    </location>
</feature>
<evidence type="ECO:0000256" key="13">
    <source>
        <dbReference type="SAM" id="Phobius"/>
    </source>
</evidence>
<evidence type="ECO:0000256" key="12">
    <source>
        <dbReference type="ARBA" id="ARBA00023315"/>
    </source>
</evidence>
<comment type="similarity">
    <text evidence="2">Belongs to the GPC1 family.</text>
</comment>
<organism evidence="14">
    <name type="scientific">Amphora coffeiformis</name>
    <dbReference type="NCBI Taxonomy" id="265554"/>
    <lineage>
        <taxon>Eukaryota</taxon>
        <taxon>Sar</taxon>
        <taxon>Stramenopiles</taxon>
        <taxon>Ochrophyta</taxon>
        <taxon>Bacillariophyta</taxon>
        <taxon>Bacillariophyceae</taxon>
        <taxon>Bacillariophycidae</taxon>
        <taxon>Thalassiophysales</taxon>
        <taxon>Catenulaceae</taxon>
        <taxon>Amphora</taxon>
    </lineage>
</organism>
<feature type="transmembrane region" description="Helical" evidence="13">
    <location>
        <begin position="99"/>
        <end position="118"/>
    </location>
</feature>